<keyword evidence="2" id="KW-1185">Reference proteome</keyword>
<dbReference type="Proteomes" id="UP001215712">
    <property type="component" value="Unassembled WGS sequence"/>
</dbReference>
<organism evidence="1 2">
    <name type="scientific">Penicillium malachiteum</name>
    <dbReference type="NCBI Taxonomy" id="1324776"/>
    <lineage>
        <taxon>Eukaryota</taxon>
        <taxon>Fungi</taxon>
        <taxon>Dikarya</taxon>
        <taxon>Ascomycota</taxon>
        <taxon>Pezizomycotina</taxon>
        <taxon>Eurotiomycetes</taxon>
        <taxon>Eurotiomycetidae</taxon>
        <taxon>Eurotiales</taxon>
        <taxon>Aspergillaceae</taxon>
        <taxon>Penicillium</taxon>
    </lineage>
</organism>
<name>A0AAD6MWC6_9EURO</name>
<accession>A0AAD6MWC6</accession>
<dbReference type="EMBL" id="JAQJAN010000006">
    <property type="protein sequence ID" value="KAJ5727440.1"/>
    <property type="molecule type" value="Genomic_DNA"/>
</dbReference>
<reference evidence="1" key="2">
    <citation type="submission" date="2023-01" db="EMBL/GenBank/DDBJ databases">
        <authorList>
            <person name="Petersen C."/>
        </authorList>
    </citation>
    <scope>NUCLEOTIDE SEQUENCE</scope>
    <source>
        <strain evidence="1">IBT 17514</strain>
    </source>
</reference>
<dbReference type="InterPro" id="IPR014752">
    <property type="entry name" value="Arrestin-like_C"/>
</dbReference>
<evidence type="ECO:0008006" key="3">
    <source>
        <dbReference type="Google" id="ProtNLM"/>
    </source>
</evidence>
<dbReference type="AlphaFoldDB" id="A0AAD6MWC6"/>
<proteinExistence type="predicted"/>
<dbReference type="Gene3D" id="2.60.40.640">
    <property type="match status" value="1"/>
</dbReference>
<evidence type="ECO:0000313" key="1">
    <source>
        <dbReference type="EMBL" id="KAJ5727440.1"/>
    </source>
</evidence>
<protein>
    <recommendedName>
        <fullName evidence="3">Arrestin-like N-terminal domain-containing protein</fullName>
    </recommendedName>
</protein>
<sequence>MPQHTPIGGHAFKFQLAAPVGWTYAPGDVIIGHLVRKEPIDTPEAVINLSFIGRVKVKITHRDNHKDKIHIYRDDWRLFELGEFVIHQGPLHLAEGTDEVLSWPISVTIPLEPSPRCTAGHIQKASFVPLDADHPVHHILPGSFHSSGENFSTARSDDIVEYWLEAKLRYAKGHERFDFHNHHHDHGAVQPIYMRHPLPPADQIGIPRMLPGVNTVSSQRLLPGMEDADLSFKQHFQKFFHSSKVPDFKYTLHFTVPTAFQLDDPNPLSIQLEIVQDPNGTSDSIKDVEQHIQIRKIRMSLRTQTDDCAPRDWDLSAFHNEHHDKMNLNLERVFEELESPLVIHTGKRNEPIHIGNIFQLTLHRDGLKSGGRSLYGGDPFTSGGIQPSFMTYNIRHHHMMEWKISLSIAGEHESHEYCLPVQIIGPA</sequence>
<reference evidence="1" key="1">
    <citation type="journal article" date="2023" name="IMA Fungus">
        <title>Comparative genomic study of the Penicillium genus elucidates a diverse pangenome and 15 lateral gene transfer events.</title>
        <authorList>
            <person name="Petersen C."/>
            <person name="Sorensen T."/>
            <person name="Nielsen M.R."/>
            <person name="Sondergaard T.E."/>
            <person name="Sorensen J.L."/>
            <person name="Fitzpatrick D.A."/>
            <person name="Frisvad J.C."/>
            <person name="Nielsen K.L."/>
        </authorList>
    </citation>
    <scope>NUCLEOTIDE SEQUENCE</scope>
    <source>
        <strain evidence="1">IBT 17514</strain>
    </source>
</reference>
<comment type="caution">
    <text evidence="1">The sequence shown here is derived from an EMBL/GenBank/DDBJ whole genome shotgun (WGS) entry which is preliminary data.</text>
</comment>
<gene>
    <name evidence="1" type="ORF">N7493_005260</name>
</gene>
<evidence type="ECO:0000313" key="2">
    <source>
        <dbReference type="Proteomes" id="UP001215712"/>
    </source>
</evidence>